<dbReference type="AlphaFoldDB" id="K6X1I7"/>
<dbReference type="EMBL" id="BAHC01000186">
    <property type="protein sequence ID" value="GAB92669.1"/>
    <property type="molecule type" value="Genomic_DNA"/>
</dbReference>
<proteinExistence type="predicted"/>
<dbReference type="Gene3D" id="3.10.450.50">
    <property type="match status" value="1"/>
</dbReference>
<evidence type="ECO:0000259" key="1">
    <source>
        <dbReference type="Pfam" id="PF13577"/>
    </source>
</evidence>
<keyword evidence="3" id="KW-1185">Reference proteome</keyword>
<sequence>MNIQQIRDELEIAALLRTYARGVDSRDWALWRSVFTENAVVDYTSAPHGFAGGRDEVADWLAENFGVLPMSQHYITNIDAEIDGDSAKVCAMFYNPMQLPGVKGLSFCGGYYHHDLVRTESGWRSSRMVEENVWFFNNPFAPAEADS</sequence>
<dbReference type="RefSeq" id="WP_006337345.1">
    <property type="nucleotide sequence ID" value="NZ_BAHC01000186.1"/>
</dbReference>
<dbReference type="Proteomes" id="UP000008363">
    <property type="component" value="Unassembled WGS sequence"/>
</dbReference>
<dbReference type="STRING" id="1108045.GORHZ_186_00390"/>
<dbReference type="SUPFAM" id="SSF54427">
    <property type="entry name" value="NTF2-like"/>
    <property type="match status" value="1"/>
</dbReference>
<evidence type="ECO:0000313" key="3">
    <source>
        <dbReference type="Proteomes" id="UP000008363"/>
    </source>
</evidence>
<dbReference type="Pfam" id="PF13577">
    <property type="entry name" value="SnoaL_4"/>
    <property type="match status" value="1"/>
</dbReference>
<feature type="domain" description="SnoaL-like" evidence="1">
    <location>
        <begin position="5"/>
        <end position="128"/>
    </location>
</feature>
<gene>
    <name evidence="2" type="ORF">GORHZ_186_00390</name>
</gene>
<dbReference type="InterPro" id="IPR037401">
    <property type="entry name" value="SnoaL-like"/>
</dbReference>
<organism evidence="2 3">
    <name type="scientific">Gordonia rhizosphera NBRC 16068</name>
    <dbReference type="NCBI Taxonomy" id="1108045"/>
    <lineage>
        <taxon>Bacteria</taxon>
        <taxon>Bacillati</taxon>
        <taxon>Actinomycetota</taxon>
        <taxon>Actinomycetes</taxon>
        <taxon>Mycobacteriales</taxon>
        <taxon>Gordoniaceae</taxon>
        <taxon>Gordonia</taxon>
    </lineage>
</organism>
<name>K6X1I7_9ACTN</name>
<dbReference type="CDD" id="cd00531">
    <property type="entry name" value="NTF2_like"/>
    <property type="match status" value="1"/>
</dbReference>
<accession>K6X1I7</accession>
<dbReference type="eggNOG" id="COG5517">
    <property type="taxonomic scope" value="Bacteria"/>
</dbReference>
<comment type="caution">
    <text evidence="2">The sequence shown here is derived from an EMBL/GenBank/DDBJ whole genome shotgun (WGS) entry which is preliminary data.</text>
</comment>
<evidence type="ECO:0000313" key="2">
    <source>
        <dbReference type="EMBL" id="GAB92669.1"/>
    </source>
</evidence>
<reference evidence="2 3" key="1">
    <citation type="submission" date="2012-08" db="EMBL/GenBank/DDBJ databases">
        <title>Whole genome shotgun sequence of Gordonia rhizosphera NBRC 16068.</title>
        <authorList>
            <person name="Takarada H."/>
            <person name="Isaki S."/>
            <person name="Hosoyama A."/>
            <person name="Tsuchikane K."/>
            <person name="Katsumata H."/>
            <person name="Baba S."/>
            <person name="Ohji S."/>
            <person name="Yamazaki S."/>
            <person name="Fujita N."/>
        </authorList>
    </citation>
    <scope>NUCLEOTIDE SEQUENCE [LARGE SCALE GENOMIC DNA]</scope>
    <source>
        <strain evidence="2 3">NBRC 16068</strain>
    </source>
</reference>
<dbReference type="InterPro" id="IPR032710">
    <property type="entry name" value="NTF2-like_dom_sf"/>
</dbReference>
<protein>
    <recommendedName>
        <fullName evidence="1">SnoaL-like domain-containing protein</fullName>
    </recommendedName>
</protein>